<accession>A0A2K9HGB9</accession>
<dbReference type="AlphaFoldDB" id="A0A2K9HGB9"/>
<dbReference type="GeneID" id="94028752"/>
<name>A0A2K9HGB9_9BACT</name>
<sequence length="357" mass="41081">MKIGIITFQCAHNYGAVLQAFGLKEVLKSSGNSVNIINYRPPYKINSYRKFNPRNWLSKNPYKCIIRFFTEIIVKPTRIKRWYGFEHFMNKYLDLCPYDKDDDYSAFQALVLGSDQIWNPGLTGGNFDKVYFGGNAKCDIISYAASSRFDSLTEEQKEFFSNALPKLKQVSVRESSLANLLQPIINKKVFTVVDPTLLAGKDIFDKIAISPKEKKYLLLYQIGQWDKLNAFTAKIARKLDLEVIEIVSHPMMPRKGRIQTASPCEFIGYFKNASFVVTTSFHGLAFSLMYNKQFYCLKQNTNADLRLLSLLNKLGLNNRFLEPDEEPAFDNIDFLSVNDKLEKEVQYSKEYLDNALN</sequence>
<evidence type="ECO:0000313" key="2">
    <source>
        <dbReference type="Proteomes" id="UP000198427"/>
    </source>
</evidence>
<organism evidence="1 2">
    <name type="scientific">Prevotella jejuni</name>
    <dbReference type="NCBI Taxonomy" id="1177574"/>
    <lineage>
        <taxon>Bacteria</taxon>
        <taxon>Pseudomonadati</taxon>
        <taxon>Bacteroidota</taxon>
        <taxon>Bacteroidia</taxon>
        <taxon>Bacteroidales</taxon>
        <taxon>Prevotellaceae</taxon>
        <taxon>Prevotella</taxon>
    </lineage>
</organism>
<proteinExistence type="predicted"/>
<evidence type="ECO:0000313" key="1">
    <source>
        <dbReference type="EMBL" id="SNR81610.1"/>
    </source>
</evidence>
<protein>
    <submittedName>
        <fullName evidence="1">Polysaccharide pyruvyl transferase</fullName>
    </submittedName>
</protein>
<dbReference type="Proteomes" id="UP000198427">
    <property type="component" value="Unassembled WGS sequence"/>
</dbReference>
<dbReference type="OrthoDB" id="9799278at2"/>
<dbReference type="GO" id="GO:0016740">
    <property type="term" value="F:transferase activity"/>
    <property type="evidence" value="ECO:0007669"/>
    <property type="project" value="UniProtKB-KW"/>
</dbReference>
<comment type="caution">
    <text evidence="1">The sequence shown here is derived from an EMBL/GenBank/DDBJ whole genome shotgun (WGS) entry which is preliminary data.</text>
</comment>
<dbReference type="KEGG" id="pje:CRM71_04835"/>
<dbReference type="EMBL" id="FZNZ01000012">
    <property type="protein sequence ID" value="SNR81610.1"/>
    <property type="molecule type" value="Genomic_DNA"/>
</dbReference>
<dbReference type="InterPro" id="IPR007345">
    <property type="entry name" value="Polysacch_pyruvyl_Trfase"/>
</dbReference>
<gene>
    <name evidence="1" type="ORF">SAMN06265364_11246</name>
</gene>
<keyword evidence="2" id="KW-1185">Reference proteome</keyword>
<dbReference type="RefSeq" id="WP_089366097.1">
    <property type="nucleotide sequence ID" value="NZ_CP023863.1"/>
</dbReference>
<reference evidence="1 2" key="1">
    <citation type="submission" date="2017-06" db="EMBL/GenBank/DDBJ databases">
        <authorList>
            <person name="Varghese N."/>
            <person name="Submissions S."/>
        </authorList>
    </citation>
    <scope>NUCLEOTIDE SEQUENCE [LARGE SCALE GENOMIC DNA]</scope>
    <source>
        <strain evidence="1 2">DSM 26989</strain>
    </source>
</reference>
<keyword evidence="1" id="KW-0808">Transferase</keyword>
<dbReference type="Pfam" id="PF04230">
    <property type="entry name" value="PS_pyruv_trans"/>
    <property type="match status" value="1"/>
</dbReference>